<keyword evidence="11" id="KW-1185">Reference proteome</keyword>
<evidence type="ECO:0000256" key="2">
    <source>
        <dbReference type="ARBA" id="ARBA00010136"/>
    </source>
</evidence>
<comment type="caution">
    <text evidence="10">The sequence shown here is derived from an EMBL/GenBank/DDBJ whole genome shotgun (WGS) entry which is preliminary data.</text>
</comment>
<dbReference type="InterPro" id="IPR001930">
    <property type="entry name" value="Peptidase_M1"/>
</dbReference>
<accession>A0ABR2IN59</accession>
<dbReference type="SUPFAM" id="SSF63737">
    <property type="entry name" value="Leukotriene A4 hydrolase N-terminal domain"/>
    <property type="match status" value="1"/>
</dbReference>
<dbReference type="SUPFAM" id="SSF55486">
    <property type="entry name" value="Metalloproteases ('zincins'), catalytic domain"/>
    <property type="match status" value="1"/>
</dbReference>
<keyword evidence="5" id="KW-0378">Hydrolase</keyword>
<evidence type="ECO:0000313" key="11">
    <source>
        <dbReference type="Proteomes" id="UP001470230"/>
    </source>
</evidence>
<protein>
    <recommendedName>
        <fullName evidence="12">Peptidase M1 membrane alanine aminopeptidase domain-containing protein</fullName>
    </recommendedName>
</protein>
<dbReference type="PRINTS" id="PR00756">
    <property type="entry name" value="ALADIPTASE"/>
</dbReference>
<dbReference type="InterPro" id="IPR045357">
    <property type="entry name" value="Aminopeptidase_N-like_N"/>
</dbReference>
<evidence type="ECO:0008006" key="12">
    <source>
        <dbReference type="Google" id="ProtNLM"/>
    </source>
</evidence>
<dbReference type="InterPro" id="IPR014782">
    <property type="entry name" value="Peptidase_M1_dom"/>
</dbReference>
<dbReference type="Pfam" id="PF17900">
    <property type="entry name" value="Peptidase_M1_N"/>
    <property type="match status" value="1"/>
</dbReference>
<evidence type="ECO:0000259" key="9">
    <source>
        <dbReference type="Pfam" id="PF17900"/>
    </source>
</evidence>
<dbReference type="InterPro" id="IPR050344">
    <property type="entry name" value="Peptidase_M1_aminopeptidases"/>
</dbReference>
<dbReference type="Pfam" id="PF01433">
    <property type="entry name" value="Peptidase_M1"/>
    <property type="match status" value="1"/>
</dbReference>
<keyword evidence="4" id="KW-0479">Metal-binding</keyword>
<evidence type="ECO:0000256" key="3">
    <source>
        <dbReference type="ARBA" id="ARBA00022670"/>
    </source>
</evidence>
<evidence type="ECO:0000256" key="4">
    <source>
        <dbReference type="ARBA" id="ARBA00022723"/>
    </source>
</evidence>
<name>A0ABR2IN59_9EUKA</name>
<comment type="cofactor">
    <cofactor evidence="1">
        <name>Zn(2+)</name>
        <dbReference type="ChEBI" id="CHEBI:29105"/>
    </cofactor>
</comment>
<proteinExistence type="inferred from homology"/>
<dbReference type="InterPro" id="IPR027268">
    <property type="entry name" value="Peptidase_M4/M1_CTD_sf"/>
</dbReference>
<evidence type="ECO:0000256" key="6">
    <source>
        <dbReference type="ARBA" id="ARBA00022833"/>
    </source>
</evidence>
<keyword evidence="6" id="KW-0862">Zinc</keyword>
<dbReference type="PANTHER" id="PTHR11533">
    <property type="entry name" value="PROTEASE M1 ZINC METALLOPROTEASE"/>
    <property type="match status" value="1"/>
</dbReference>
<evidence type="ECO:0000259" key="8">
    <source>
        <dbReference type="Pfam" id="PF01433"/>
    </source>
</evidence>
<evidence type="ECO:0000256" key="1">
    <source>
        <dbReference type="ARBA" id="ARBA00001947"/>
    </source>
</evidence>
<organism evidence="10 11">
    <name type="scientific">Tritrichomonas musculus</name>
    <dbReference type="NCBI Taxonomy" id="1915356"/>
    <lineage>
        <taxon>Eukaryota</taxon>
        <taxon>Metamonada</taxon>
        <taxon>Parabasalia</taxon>
        <taxon>Tritrichomonadida</taxon>
        <taxon>Tritrichomonadidae</taxon>
        <taxon>Tritrichomonas</taxon>
    </lineage>
</organism>
<feature type="domain" description="Aminopeptidase N-like N-terminal" evidence="9">
    <location>
        <begin position="11"/>
        <end position="180"/>
    </location>
</feature>
<evidence type="ECO:0000313" key="10">
    <source>
        <dbReference type="EMBL" id="KAK8865340.1"/>
    </source>
</evidence>
<keyword evidence="7" id="KW-0482">Metalloprotease</keyword>
<comment type="similarity">
    <text evidence="2">Belongs to the peptidase M1 family.</text>
</comment>
<dbReference type="Gene3D" id="2.60.40.1730">
    <property type="entry name" value="tricorn interacting facor f3 domain"/>
    <property type="match status" value="1"/>
</dbReference>
<dbReference type="EMBL" id="JAPFFF010000016">
    <property type="protein sequence ID" value="KAK8865340.1"/>
    <property type="molecule type" value="Genomic_DNA"/>
</dbReference>
<evidence type="ECO:0000256" key="7">
    <source>
        <dbReference type="ARBA" id="ARBA00023049"/>
    </source>
</evidence>
<evidence type="ECO:0000256" key="5">
    <source>
        <dbReference type="ARBA" id="ARBA00022801"/>
    </source>
</evidence>
<gene>
    <name evidence="10" type="ORF">M9Y10_010881</name>
</gene>
<sequence length="597" mass="69371">MCERLPQNYIPTRYDLFIHYKINKAPFDASVTITFEKNQDSDHVLLNVENNITIKQIIQNDIQLKYTVQYPKLIIYRSKEPDQDISSYPIKIDYSLNPIRKGFDGFYEYQGSYFTQFETHYTRTMLPCFDEPCIRSSFTVRIQIPAVLAGISNMPEESTEMKDEEKLITFLPTPKMCSYLLCICVGDFKYIEGVSKSGIPVKIYGDSKVYLHLNDYMKFCTFALDWMEEKMSVKYELPHLQFISHDGIKLGMENYGLIALDGCNRRTFFINVLTIMHEVAHLWFGDLVSTKWWDSVWLNEGFAQYYEYLMLRDSLEPGQRASAIHTFIRFDGLRCLTYFNNQKVVPNEDEIDFSSDLLKSIIYIKGAFVLKMFSDIVGEESFFKVCSNWLTKYKNKAAVVSEFIVTVNETLNDDYSDFFNTWLRKIGFPLLNVSENYSKTGEIVGITITQNSFTDSLYKFKLPIVISKNETVERLEVLVSEKETIVNCEFDWMIVNDNVDCLCAVIYSNVLLQMLNMARLNGKLSDNDELLVFLSPKAVESVFEIEPELKNLCNQFAVDDLPYRETFFKYNELNDNDSYSCSIDDNVSASYSIDNIE</sequence>
<feature type="domain" description="Peptidase M1 membrane alanine aminopeptidase" evidence="8">
    <location>
        <begin position="223"/>
        <end position="422"/>
    </location>
</feature>
<reference evidence="10 11" key="1">
    <citation type="submission" date="2024-04" db="EMBL/GenBank/DDBJ databases">
        <title>Tritrichomonas musculus Genome.</title>
        <authorList>
            <person name="Alves-Ferreira E."/>
            <person name="Grigg M."/>
            <person name="Lorenzi H."/>
            <person name="Galac M."/>
        </authorList>
    </citation>
    <scope>NUCLEOTIDE SEQUENCE [LARGE SCALE GENOMIC DNA]</scope>
    <source>
        <strain evidence="10 11">EAF2021</strain>
    </source>
</reference>
<dbReference type="Proteomes" id="UP001470230">
    <property type="component" value="Unassembled WGS sequence"/>
</dbReference>
<dbReference type="PANTHER" id="PTHR11533:SF299">
    <property type="entry name" value="AMINOPEPTIDASE"/>
    <property type="match status" value="1"/>
</dbReference>
<keyword evidence="3" id="KW-0645">Protease</keyword>
<dbReference type="InterPro" id="IPR042097">
    <property type="entry name" value="Aminopeptidase_N-like_N_sf"/>
</dbReference>
<dbReference type="Gene3D" id="1.10.390.10">
    <property type="entry name" value="Neutral Protease Domain 2"/>
    <property type="match status" value="1"/>
</dbReference>